<evidence type="ECO:0000259" key="4">
    <source>
        <dbReference type="PROSITE" id="PS51186"/>
    </source>
</evidence>
<evidence type="ECO:0000256" key="1">
    <source>
        <dbReference type="ARBA" id="ARBA00022679"/>
    </source>
</evidence>
<dbReference type="GO" id="GO:0016747">
    <property type="term" value="F:acyltransferase activity, transferring groups other than amino-acyl groups"/>
    <property type="evidence" value="ECO:0007669"/>
    <property type="project" value="InterPro"/>
</dbReference>
<protein>
    <submittedName>
        <fullName evidence="5">GNAT family N-acetyltransferase</fullName>
    </submittedName>
</protein>
<evidence type="ECO:0000256" key="3">
    <source>
        <dbReference type="ARBA" id="ARBA00038502"/>
    </source>
</evidence>
<dbReference type="OrthoDB" id="9801656at2"/>
<dbReference type="PANTHER" id="PTHR43792:SF8">
    <property type="entry name" value="[RIBOSOMAL PROTEIN US5]-ALANINE N-ACETYLTRANSFERASE"/>
    <property type="match status" value="1"/>
</dbReference>
<name>A0A2N8KXP7_9BURK</name>
<keyword evidence="1 5" id="KW-0808">Transferase</keyword>
<dbReference type="Pfam" id="PF13302">
    <property type="entry name" value="Acetyltransf_3"/>
    <property type="match status" value="1"/>
</dbReference>
<dbReference type="Gene3D" id="3.40.630.30">
    <property type="match status" value="1"/>
</dbReference>
<feature type="domain" description="N-acetyltransferase" evidence="4">
    <location>
        <begin position="20"/>
        <end position="183"/>
    </location>
</feature>
<dbReference type="InterPro" id="IPR016181">
    <property type="entry name" value="Acyl_CoA_acyltransferase"/>
</dbReference>
<reference evidence="5 6" key="1">
    <citation type="submission" date="2018-01" db="EMBL/GenBank/DDBJ databases">
        <title>Draft genome sequence of Paucibacter aquatile CR182 isolated from freshwater of the Nakdong River.</title>
        <authorList>
            <person name="Choi A."/>
            <person name="Chung E.J."/>
        </authorList>
    </citation>
    <scope>NUCLEOTIDE SEQUENCE [LARGE SCALE GENOMIC DNA]</scope>
    <source>
        <strain evidence="5 6">CR182</strain>
    </source>
</reference>
<keyword evidence="2" id="KW-0012">Acyltransferase</keyword>
<comment type="caution">
    <text evidence="5">The sequence shown here is derived from an EMBL/GenBank/DDBJ whole genome shotgun (WGS) entry which is preliminary data.</text>
</comment>
<organism evidence="5 6">
    <name type="scientific">Kinneretia aquatilis</name>
    <dbReference type="NCBI Taxonomy" id="2070761"/>
    <lineage>
        <taxon>Bacteria</taxon>
        <taxon>Pseudomonadati</taxon>
        <taxon>Pseudomonadota</taxon>
        <taxon>Betaproteobacteria</taxon>
        <taxon>Burkholderiales</taxon>
        <taxon>Sphaerotilaceae</taxon>
        <taxon>Roseateles</taxon>
    </lineage>
</organism>
<dbReference type="SUPFAM" id="SSF55729">
    <property type="entry name" value="Acyl-CoA N-acyltransferases (Nat)"/>
    <property type="match status" value="1"/>
</dbReference>
<dbReference type="Proteomes" id="UP000235916">
    <property type="component" value="Unassembled WGS sequence"/>
</dbReference>
<dbReference type="PROSITE" id="PS51186">
    <property type="entry name" value="GNAT"/>
    <property type="match status" value="1"/>
</dbReference>
<sequence length="197" mass="21918">MSLEQGLETPPIPCLQGTRVRLRGLQPDDAPALREQADNLAVWRNLLEGFPHPYTLADAEAWCSGAWRQGGWVWGIEHEGAVIGCIGLRPESGWLRCNAEVGYWIGQPFWRRGITTEALRLVTAWAWAERAELSRIYAPVFAWNEGSQAAARSAGYALEARWPQSAFKAGQLIDRVVWASYRSPASPTSFDPLTITP</sequence>
<keyword evidence="6" id="KW-1185">Reference proteome</keyword>
<dbReference type="RefSeq" id="WP_102768139.1">
    <property type="nucleotide sequence ID" value="NZ_POSP01000003.1"/>
</dbReference>
<gene>
    <name evidence="5" type="ORF">C1O66_12270</name>
</gene>
<dbReference type="CDD" id="cd04301">
    <property type="entry name" value="NAT_SF"/>
    <property type="match status" value="1"/>
</dbReference>
<dbReference type="PANTHER" id="PTHR43792">
    <property type="entry name" value="GNAT FAMILY, PUTATIVE (AFU_ORTHOLOGUE AFUA_3G00765)-RELATED-RELATED"/>
    <property type="match status" value="1"/>
</dbReference>
<comment type="similarity">
    <text evidence="3">Belongs to the acetyltransferase family. RimJ subfamily.</text>
</comment>
<dbReference type="AlphaFoldDB" id="A0A2N8KXP7"/>
<dbReference type="InterPro" id="IPR000182">
    <property type="entry name" value="GNAT_dom"/>
</dbReference>
<proteinExistence type="inferred from homology"/>
<evidence type="ECO:0000313" key="5">
    <source>
        <dbReference type="EMBL" id="PND38220.1"/>
    </source>
</evidence>
<accession>A0A2N8KXP7</accession>
<evidence type="ECO:0000313" key="6">
    <source>
        <dbReference type="Proteomes" id="UP000235916"/>
    </source>
</evidence>
<evidence type="ECO:0000256" key="2">
    <source>
        <dbReference type="ARBA" id="ARBA00023315"/>
    </source>
</evidence>
<dbReference type="InterPro" id="IPR051531">
    <property type="entry name" value="N-acetyltransferase"/>
</dbReference>
<dbReference type="EMBL" id="POSP01000003">
    <property type="protein sequence ID" value="PND38220.1"/>
    <property type="molecule type" value="Genomic_DNA"/>
</dbReference>